<evidence type="ECO:0000256" key="1">
    <source>
        <dbReference type="SAM" id="SignalP"/>
    </source>
</evidence>
<dbReference type="EMBL" id="FOMQ01000007">
    <property type="protein sequence ID" value="SFD86785.1"/>
    <property type="molecule type" value="Genomic_DNA"/>
</dbReference>
<dbReference type="Proteomes" id="UP000199517">
    <property type="component" value="Unassembled WGS sequence"/>
</dbReference>
<protein>
    <submittedName>
        <fullName evidence="2">Uncharacterized protein</fullName>
    </submittedName>
</protein>
<sequence length="149" mass="15975">MRSRPTALRTAAAAAALLFPPLWGHAQATGAAAPAQAIGPLGRIEFKRPVKPIPGSDADCSGLVVDAKRIRHFWTHAVESTADNFQHGADLADCAAQAVLHLKAGTRGTLHLHDATGWGVLEWKGRTRYFFCASCEGILGRDFHESPLK</sequence>
<reference evidence="3" key="1">
    <citation type="submission" date="2016-10" db="EMBL/GenBank/DDBJ databases">
        <authorList>
            <person name="Varghese N."/>
            <person name="Submissions S."/>
        </authorList>
    </citation>
    <scope>NUCLEOTIDE SEQUENCE [LARGE SCALE GENOMIC DNA]</scope>
    <source>
        <strain evidence="3">DSM 7481</strain>
    </source>
</reference>
<feature type="signal peptide" evidence="1">
    <location>
        <begin position="1"/>
        <end position="26"/>
    </location>
</feature>
<dbReference type="AlphaFoldDB" id="A0A1I1VVC2"/>
<evidence type="ECO:0000313" key="2">
    <source>
        <dbReference type="EMBL" id="SFD86785.1"/>
    </source>
</evidence>
<keyword evidence="3" id="KW-1185">Reference proteome</keyword>
<evidence type="ECO:0000313" key="3">
    <source>
        <dbReference type="Proteomes" id="UP000199517"/>
    </source>
</evidence>
<organism evidence="2 3">
    <name type="scientific">Paracidovorax konjaci</name>
    <dbReference type="NCBI Taxonomy" id="32040"/>
    <lineage>
        <taxon>Bacteria</taxon>
        <taxon>Pseudomonadati</taxon>
        <taxon>Pseudomonadota</taxon>
        <taxon>Betaproteobacteria</taxon>
        <taxon>Burkholderiales</taxon>
        <taxon>Comamonadaceae</taxon>
        <taxon>Paracidovorax</taxon>
    </lineage>
</organism>
<dbReference type="STRING" id="32040.SAMN04489710_107207"/>
<feature type="chain" id="PRO_5011721627" evidence="1">
    <location>
        <begin position="27"/>
        <end position="149"/>
    </location>
</feature>
<gene>
    <name evidence="2" type="ORF">SAMN04489710_107207</name>
</gene>
<accession>A0A1I1VVC2</accession>
<name>A0A1I1VVC2_9BURK</name>
<dbReference type="RefSeq" id="WP_245783649.1">
    <property type="nucleotide sequence ID" value="NZ_FOMQ01000007.1"/>
</dbReference>
<keyword evidence="1" id="KW-0732">Signal</keyword>
<proteinExistence type="predicted"/>